<feature type="binding site" evidence="12">
    <location>
        <begin position="276"/>
        <end position="278"/>
    </location>
    <ligand>
        <name>GTP</name>
        <dbReference type="ChEBI" id="CHEBI:37565"/>
    </ligand>
</feature>
<keyword evidence="5 12" id="KW-0547">Nucleotide-binding</keyword>
<feature type="domain" description="Radical SAM core" evidence="13">
    <location>
        <begin position="23"/>
        <end position="242"/>
    </location>
</feature>
<comment type="cofactor">
    <cofactor evidence="12">
        <name>[4Fe-4S] cluster</name>
        <dbReference type="ChEBI" id="CHEBI:49883"/>
    </cofactor>
    <text evidence="12">Binds 2 [4Fe-4S] clusters. Binds 1 [4Fe-4S] cluster coordinated with 3 cysteines and an exchangeable S-adenosyl-L-methionine and 1 [4Fe-4S] cluster coordinated with 3 cysteines and the GTP-derived substrate.</text>
</comment>
<dbReference type="GO" id="GO:0051539">
    <property type="term" value="F:4 iron, 4 sulfur cluster binding"/>
    <property type="evidence" value="ECO:0007669"/>
    <property type="project" value="UniProtKB-UniRule"/>
</dbReference>
<dbReference type="GO" id="GO:0006777">
    <property type="term" value="P:Mo-molybdopterin cofactor biosynthetic process"/>
    <property type="evidence" value="ECO:0007669"/>
    <property type="project" value="UniProtKB-UniRule"/>
</dbReference>
<dbReference type="NCBIfam" id="TIGR02666">
    <property type="entry name" value="moaA"/>
    <property type="match status" value="1"/>
</dbReference>
<comment type="function">
    <text evidence="12">Catalyzes the cyclization of GTP to (8S)-3',8-cyclo-7,8-dihydroguanosine 5'-triphosphate.</text>
</comment>
<organism evidence="14 15">
    <name type="scientific">Thiocapsa roseopersicina</name>
    <dbReference type="NCBI Taxonomy" id="1058"/>
    <lineage>
        <taxon>Bacteria</taxon>
        <taxon>Pseudomonadati</taxon>
        <taxon>Pseudomonadota</taxon>
        <taxon>Gammaproteobacteria</taxon>
        <taxon>Chromatiales</taxon>
        <taxon>Chromatiaceae</taxon>
        <taxon>Thiocapsa</taxon>
    </lineage>
</organism>
<dbReference type="HAMAP" id="MF_01225_B">
    <property type="entry name" value="MoaA_B"/>
    <property type="match status" value="1"/>
</dbReference>
<dbReference type="EMBL" id="FNNZ01000007">
    <property type="protein sequence ID" value="SDW70154.1"/>
    <property type="molecule type" value="Genomic_DNA"/>
</dbReference>
<name>A0A1H2VQE1_THIRO</name>
<dbReference type="InterPro" id="IPR007197">
    <property type="entry name" value="rSAM"/>
</dbReference>
<dbReference type="SFLD" id="SFLDS00029">
    <property type="entry name" value="Radical_SAM"/>
    <property type="match status" value="1"/>
</dbReference>
<dbReference type="InterPro" id="IPR050105">
    <property type="entry name" value="MoCo_biosynth_MoaA/MoaC"/>
</dbReference>
<comment type="subunit">
    <text evidence="12">Monomer and homodimer.</text>
</comment>
<evidence type="ECO:0000256" key="7">
    <source>
        <dbReference type="ARBA" id="ARBA00023014"/>
    </source>
</evidence>
<dbReference type="GO" id="GO:0061799">
    <property type="term" value="F:cyclic pyranopterin monophosphate synthase activity"/>
    <property type="evidence" value="ECO:0007669"/>
    <property type="project" value="TreeGrafter"/>
</dbReference>
<feature type="binding site" evidence="12">
    <location>
        <position position="112"/>
    </location>
    <ligand>
        <name>GTP</name>
        <dbReference type="ChEBI" id="CHEBI:37565"/>
    </ligand>
</feature>
<evidence type="ECO:0000256" key="1">
    <source>
        <dbReference type="ARBA" id="ARBA00012167"/>
    </source>
</evidence>
<gene>
    <name evidence="12" type="primary">moaA</name>
    <name evidence="14" type="ORF">SAMN05421783_107110</name>
</gene>
<keyword evidence="7 12" id="KW-0411">Iron-sulfur</keyword>
<feature type="binding site" evidence="12">
    <location>
        <position position="207"/>
    </location>
    <ligand>
        <name>S-adenosyl-L-methionine</name>
        <dbReference type="ChEBI" id="CHEBI:59789"/>
    </ligand>
</feature>
<evidence type="ECO:0000256" key="3">
    <source>
        <dbReference type="ARBA" id="ARBA00022691"/>
    </source>
</evidence>
<feature type="binding site" evidence="12">
    <location>
        <position position="173"/>
    </location>
    <ligand>
        <name>GTP</name>
        <dbReference type="ChEBI" id="CHEBI:37565"/>
    </ligand>
</feature>
<dbReference type="SUPFAM" id="SSF102114">
    <property type="entry name" value="Radical SAM enzymes"/>
    <property type="match status" value="1"/>
</dbReference>
<dbReference type="PANTHER" id="PTHR22960">
    <property type="entry name" value="MOLYBDOPTERIN COFACTOR SYNTHESIS PROTEIN A"/>
    <property type="match status" value="1"/>
</dbReference>
<dbReference type="STRING" id="1058.SAMN05421783_107110"/>
<feature type="binding site" evidence="12">
    <location>
        <position position="271"/>
    </location>
    <ligand>
        <name>[4Fe-4S] cluster</name>
        <dbReference type="ChEBI" id="CHEBI:49883"/>
        <label>2</label>
        <note>4Fe-4S-substrate</note>
    </ligand>
</feature>
<accession>A0A1H2VQE1</accession>
<dbReference type="GO" id="GO:0061798">
    <property type="term" value="F:GTP 3',8'-cyclase activity"/>
    <property type="evidence" value="ECO:0007669"/>
    <property type="project" value="UniProtKB-UniRule"/>
</dbReference>
<dbReference type="AlphaFoldDB" id="A0A1H2VQE1"/>
<evidence type="ECO:0000256" key="5">
    <source>
        <dbReference type="ARBA" id="ARBA00022741"/>
    </source>
</evidence>
<dbReference type="CDD" id="cd21117">
    <property type="entry name" value="Twitch_MoaA"/>
    <property type="match status" value="1"/>
</dbReference>
<evidence type="ECO:0000256" key="6">
    <source>
        <dbReference type="ARBA" id="ARBA00023004"/>
    </source>
</evidence>
<protein>
    <recommendedName>
        <fullName evidence="1 12">GTP 3',8-cyclase</fullName>
        <ecNumber evidence="1 12">4.1.99.22</ecNumber>
    </recommendedName>
    <alternativeName>
        <fullName evidence="12">Molybdenum cofactor biosynthesis protein A</fullName>
    </alternativeName>
</protein>
<feature type="binding site" evidence="12">
    <location>
        <position position="32"/>
    </location>
    <ligand>
        <name>GTP</name>
        <dbReference type="ChEBI" id="CHEBI:37565"/>
    </ligand>
</feature>
<evidence type="ECO:0000256" key="10">
    <source>
        <dbReference type="ARBA" id="ARBA00023239"/>
    </source>
</evidence>
<dbReference type="InterPro" id="IPR013483">
    <property type="entry name" value="MoaA"/>
</dbReference>
<feature type="binding site" evidence="12">
    <location>
        <position position="274"/>
    </location>
    <ligand>
        <name>[4Fe-4S] cluster</name>
        <dbReference type="ChEBI" id="CHEBI:49883"/>
        <label>2</label>
        <note>4Fe-4S-substrate</note>
    </ligand>
</feature>
<feature type="binding site" evidence="12">
    <location>
        <position position="45"/>
    </location>
    <ligand>
        <name>S-adenosyl-L-methionine</name>
        <dbReference type="ChEBI" id="CHEBI:59789"/>
    </ligand>
</feature>
<dbReference type="InterPro" id="IPR040064">
    <property type="entry name" value="MoaA-like"/>
</dbReference>
<dbReference type="GO" id="GO:0005525">
    <property type="term" value="F:GTP binding"/>
    <property type="evidence" value="ECO:0007669"/>
    <property type="project" value="UniProtKB-UniRule"/>
</dbReference>
<evidence type="ECO:0000256" key="2">
    <source>
        <dbReference type="ARBA" id="ARBA00022485"/>
    </source>
</evidence>
<dbReference type="SMART" id="SM00729">
    <property type="entry name" value="Elp3"/>
    <property type="match status" value="1"/>
</dbReference>
<evidence type="ECO:0000256" key="8">
    <source>
        <dbReference type="ARBA" id="ARBA00023134"/>
    </source>
</evidence>
<feature type="binding site" evidence="12">
    <location>
        <position position="39"/>
    </location>
    <ligand>
        <name>[4Fe-4S] cluster</name>
        <dbReference type="ChEBI" id="CHEBI:49883"/>
        <label>1</label>
        <note>4Fe-4S-S-AdoMet</note>
    </ligand>
</feature>
<dbReference type="InterPro" id="IPR013785">
    <property type="entry name" value="Aldolase_TIM"/>
</dbReference>
<dbReference type="SFLD" id="SFLDG01067">
    <property type="entry name" value="SPASM/twitch_domain_containing"/>
    <property type="match status" value="1"/>
</dbReference>
<evidence type="ECO:0000256" key="4">
    <source>
        <dbReference type="ARBA" id="ARBA00022723"/>
    </source>
</evidence>
<dbReference type="GO" id="GO:1904047">
    <property type="term" value="F:S-adenosyl-L-methionine binding"/>
    <property type="evidence" value="ECO:0007669"/>
    <property type="project" value="UniProtKB-UniRule"/>
</dbReference>
<dbReference type="SFLD" id="SFLDG01383">
    <property type="entry name" value="cyclic_pyranopterin_phosphate"/>
    <property type="match status" value="1"/>
</dbReference>
<feature type="binding site" evidence="12">
    <location>
        <position position="288"/>
    </location>
    <ligand>
        <name>[4Fe-4S] cluster</name>
        <dbReference type="ChEBI" id="CHEBI:49883"/>
        <label>2</label>
        <note>4Fe-4S-substrate</note>
    </ligand>
</feature>
<dbReference type="SFLD" id="SFLDG01386">
    <property type="entry name" value="main_SPASM_domain-containing"/>
    <property type="match status" value="1"/>
</dbReference>
<keyword evidence="2 12" id="KW-0004">4Fe-4S</keyword>
<keyword evidence="9 12" id="KW-0501">Molybdenum cofactor biosynthesis</keyword>
<dbReference type="Pfam" id="PF06463">
    <property type="entry name" value="Mob_synth_C"/>
    <property type="match status" value="1"/>
</dbReference>
<dbReference type="InterPro" id="IPR000385">
    <property type="entry name" value="MoaA_NifB_PqqE_Fe-S-bd_CS"/>
</dbReference>
<feature type="binding site" evidence="12">
    <location>
        <position position="46"/>
    </location>
    <ligand>
        <name>[4Fe-4S] cluster</name>
        <dbReference type="ChEBI" id="CHEBI:49883"/>
        <label>1</label>
        <note>4Fe-4S-S-AdoMet</note>
    </ligand>
</feature>
<evidence type="ECO:0000259" key="13">
    <source>
        <dbReference type="PROSITE" id="PS51918"/>
    </source>
</evidence>
<sequence length="345" mass="38970">MNLETAFQSEDRIVEQEPGLIDRFGRRITYVRLSVTDRCDLRCVYCMSEKMTFLPRSQLLTLEETARLGRCFSELGVTKLRITGGEPLVRPNVIWLFEQLGQLGTLRDLTLTTNATQLGRYAQALKDAGVTRINISLDTLDPERFRKITRVGEIEKTLGGLDAALRVGFRKIKLNTVVLKNRNHDEVGDLVRFAIDRGIDISFIEEMPLGVIGDHDRAEAYYSSDAIRQDLEAHFQLLPTIEVTGGPSKYYRVAGEETRVGFISPHSHNFCGDCNRVRVTAEGRLLLCLGQEHSVDLRRALRGNPTEDERVKKAIIAAMDIKPRGHDFDLQAKPIIFRHMNMTGG</sequence>
<reference evidence="15" key="1">
    <citation type="submission" date="2016-10" db="EMBL/GenBank/DDBJ databases">
        <authorList>
            <person name="Varghese N."/>
            <person name="Submissions S."/>
        </authorList>
    </citation>
    <scope>NUCLEOTIDE SEQUENCE [LARGE SCALE GENOMIC DNA]</scope>
    <source>
        <strain evidence="15">DSM 217</strain>
    </source>
</reference>
<dbReference type="EC" id="4.1.99.22" evidence="1 12"/>
<dbReference type="CDD" id="cd01335">
    <property type="entry name" value="Radical_SAM"/>
    <property type="match status" value="1"/>
</dbReference>
<dbReference type="PANTHER" id="PTHR22960:SF0">
    <property type="entry name" value="MOLYBDENUM COFACTOR BIOSYNTHESIS PROTEIN 1"/>
    <property type="match status" value="1"/>
</dbReference>
<comment type="catalytic activity">
    <reaction evidence="11 12">
        <text>GTP + AH2 + S-adenosyl-L-methionine = (8S)-3',8-cyclo-7,8-dihydroguanosine 5'-triphosphate + 5'-deoxyadenosine + L-methionine + A + H(+)</text>
        <dbReference type="Rhea" id="RHEA:49576"/>
        <dbReference type="ChEBI" id="CHEBI:13193"/>
        <dbReference type="ChEBI" id="CHEBI:15378"/>
        <dbReference type="ChEBI" id="CHEBI:17319"/>
        <dbReference type="ChEBI" id="CHEBI:17499"/>
        <dbReference type="ChEBI" id="CHEBI:37565"/>
        <dbReference type="ChEBI" id="CHEBI:57844"/>
        <dbReference type="ChEBI" id="CHEBI:59789"/>
        <dbReference type="ChEBI" id="CHEBI:131766"/>
        <dbReference type="EC" id="4.1.99.22"/>
    </reaction>
</comment>
<dbReference type="PROSITE" id="PS01305">
    <property type="entry name" value="MOAA_NIFB_PQQE"/>
    <property type="match status" value="1"/>
</dbReference>
<comment type="similarity">
    <text evidence="12">Belongs to the radical SAM superfamily. MoaA family.</text>
</comment>
<dbReference type="Pfam" id="PF04055">
    <property type="entry name" value="Radical_SAM"/>
    <property type="match status" value="1"/>
</dbReference>
<dbReference type="UniPathway" id="UPA00344"/>
<keyword evidence="4 12" id="KW-0479">Metal-binding</keyword>
<evidence type="ECO:0000256" key="11">
    <source>
        <dbReference type="ARBA" id="ARBA00048697"/>
    </source>
</evidence>
<dbReference type="PROSITE" id="PS51918">
    <property type="entry name" value="RADICAL_SAM"/>
    <property type="match status" value="1"/>
</dbReference>
<evidence type="ECO:0000313" key="15">
    <source>
        <dbReference type="Proteomes" id="UP000198816"/>
    </source>
</evidence>
<feature type="binding site" evidence="12">
    <location>
        <position position="136"/>
    </location>
    <ligand>
        <name>S-adenosyl-L-methionine</name>
        <dbReference type="ChEBI" id="CHEBI:59789"/>
    </ligand>
</feature>
<keyword evidence="15" id="KW-1185">Reference proteome</keyword>
<evidence type="ECO:0000313" key="14">
    <source>
        <dbReference type="EMBL" id="SDW70154.1"/>
    </source>
</evidence>
<feature type="binding site" evidence="12">
    <location>
        <position position="81"/>
    </location>
    <ligand>
        <name>GTP</name>
        <dbReference type="ChEBI" id="CHEBI:37565"/>
    </ligand>
</feature>
<feature type="binding site" evidence="12">
    <location>
        <position position="43"/>
    </location>
    <ligand>
        <name>[4Fe-4S] cluster</name>
        <dbReference type="ChEBI" id="CHEBI:49883"/>
        <label>1</label>
        <note>4Fe-4S-S-AdoMet</note>
    </ligand>
</feature>
<dbReference type="Gene3D" id="3.20.20.70">
    <property type="entry name" value="Aldolase class I"/>
    <property type="match status" value="1"/>
</dbReference>
<keyword evidence="3 12" id="KW-0949">S-adenosyl-L-methionine</keyword>
<comment type="pathway">
    <text evidence="12">Cofactor biosynthesis; molybdopterin biosynthesis.</text>
</comment>
<dbReference type="RefSeq" id="WP_245731820.1">
    <property type="nucleotide sequence ID" value="NZ_FNNZ01000007.1"/>
</dbReference>
<proteinExistence type="inferred from homology"/>
<keyword evidence="8 12" id="KW-0342">GTP-binding</keyword>
<evidence type="ECO:0000256" key="9">
    <source>
        <dbReference type="ARBA" id="ARBA00023150"/>
    </source>
</evidence>
<feature type="binding site" evidence="12">
    <location>
        <position position="85"/>
    </location>
    <ligand>
        <name>S-adenosyl-L-methionine</name>
        <dbReference type="ChEBI" id="CHEBI:59789"/>
    </ligand>
</feature>
<dbReference type="InterPro" id="IPR010505">
    <property type="entry name" value="MoaA_twitch"/>
</dbReference>
<keyword evidence="6 12" id="KW-0408">Iron</keyword>
<dbReference type="Proteomes" id="UP000198816">
    <property type="component" value="Unassembled WGS sequence"/>
</dbReference>
<keyword evidence="10 12" id="KW-0456">Lyase</keyword>
<dbReference type="GO" id="GO:0046872">
    <property type="term" value="F:metal ion binding"/>
    <property type="evidence" value="ECO:0007669"/>
    <property type="project" value="UniProtKB-KW"/>
</dbReference>
<dbReference type="InterPro" id="IPR006638">
    <property type="entry name" value="Elp3/MiaA/NifB-like_rSAM"/>
</dbReference>
<evidence type="ECO:0000256" key="12">
    <source>
        <dbReference type="HAMAP-Rule" id="MF_01225"/>
    </source>
</evidence>
<dbReference type="InterPro" id="IPR058240">
    <property type="entry name" value="rSAM_sf"/>
</dbReference>